<dbReference type="KEGG" id="alus:STSP2_02921"/>
<evidence type="ECO:0000256" key="8">
    <source>
        <dbReference type="SAM" id="Phobius"/>
    </source>
</evidence>
<sequence>MAMLDGRKVTARILIMTAALIIIALLCSMLGTEDISLSQVWKGLSQDESATALNADYEIFFHIRLPRIILAGIVGAALACSGVVFQALLRNPLAEPYILGISSGAGLGAMLAIIAGLDIVFLGRSAVAPFAFVGAIGTVALVWAVGRYACRASMTGLLLAGVVVNAFFSSLIMFITSIAESDKVFSTIFWLMGNISEQAAIGLWLLSGLVLTGIVGLFYLAPGLNAICFGEAEAKSVGVNVTAVQWTAFGISALITAAAVSVSGLIGFVGLIVPHAVRLVFGPDHRQLIPLSALSGAAFLIAADTLARVIVAPAQLPVGVVTALIGGPFFLILLIRQTRRRGGYK</sequence>
<dbReference type="CDD" id="cd06550">
    <property type="entry name" value="TM_ABC_iron-siderophores_like"/>
    <property type="match status" value="1"/>
</dbReference>
<dbReference type="PANTHER" id="PTHR30472">
    <property type="entry name" value="FERRIC ENTEROBACTIN TRANSPORT SYSTEM PERMEASE PROTEIN"/>
    <property type="match status" value="1"/>
</dbReference>
<dbReference type="OrthoDB" id="9792889at2"/>
<dbReference type="GO" id="GO:0005886">
    <property type="term" value="C:plasma membrane"/>
    <property type="evidence" value="ECO:0007669"/>
    <property type="project" value="UniProtKB-SubCell"/>
</dbReference>
<dbReference type="SUPFAM" id="SSF81345">
    <property type="entry name" value="ABC transporter involved in vitamin B12 uptake, BtuC"/>
    <property type="match status" value="1"/>
</dbReference>
<dbReference type="EMBL" id="CP019791">
    <property type="protein sequence ID" value="AQT69725.1"/>
    <property type="molecule type" value="Genomic_DNA"/>
</dbReference>
<keyword evidence="5 8" id="KW-0812">Transmembrane</keyword>
<keyword evidence="3" id="KW-0813">Transport</keyword>
<feature type="transmembrane region" description="Helical" evidence="8">
    <location>
        <begin position="316"/>
        <end position="335"/>
    </location>
</feature>
<evidence type="ECO:0000313" key="9">
    <source>
        <dbReference type="EMBL" id="AQT69725.1"/>
    </source>
</evidence>
<evidence type="ECO:0000256" key="6">
    <source>
        <dbReference type="ARBA" id="ARBA00022989"/>
    </source>
</evidence>
<dbReference type="Gene3D" id="1.10.3470.10">
    <property type="entry name" value="ABC transporter involved in vitamin B12 uptake, BtuC"/>
    <property type="match status" value="1"/>
</dbReference>
<dbReference type="InterPro" id="IPR000522">
    <property type="entry name" value="ABC_transptr_permease_BtuC"/>
</dbReference>
<feature type="transmembrane region" description="Helical" evidence="8">
    <location>
        <begin position="199"/>
        <end position="220"/>
    </location>
</feature>
<feature type="transmembrane region" description="Helical" evidence="8">
    <location>
        <begin position="96"/>
        <end position="121"/>
    </location>
</feature>
<evidence type="ECO:0000256" key="5">
    <source>
        <dbReference type="ARBA" id="ARBA00022692"/>
    </source>
</evidence>
<dbReference type="PANTHER" id="PTHR30472:SF25">
    <property type="entry name" value="ABC TRANSPORTER PERMEASE PROTEIN MJ0876-RELATED"/>
    <property type="match status" value="1"/>
</dbReference>
<dbReference type="AlphaFoldDB" id="A0A1U9NPG0"/>
<feature type="transmembrane region" description="Helical" evidence="8">
    <location>
        <begin position="12"/>
        <end position="31"/>
    </location>
</feature>
<dbReference type="Proteomes" id="UP000189674">
    <property type="component" value="Chromosome"/>
</dbReference>
<comment type="subcellular location">
    <subcellularLocation>
        <location evidence="1">Cell membrane</location>
        <topology evidence="1">Multi-pass membrane protein</topology>
    </subcellularLocation>
</comment>
<accession>A0A1U9NPG0</accession>
<evidence type="ECO:0000256" key="2">
    <source>
        <dbReference type="ARBA" id="ARBA00007935"/>
    </source>
</evidence>
<evidence type="ECO:0000256" key="3">
    <source>
        <dbReference type="ARBA" id="ARBA00022448"/>
    </source>
</evidence>
<keyword evidence="7 8" id="KW-0472">Membrane</keyword>
<evidence type="ECO:0000313" key="10">
    <source>
        <dbReference type="Proteomes" id="UP000189674"/>
    </source>
</evidence>
<dbReference type="GO" id="GO:0022857">
    <property type="term" value="F:transmembrane transporter activity"/>
    <property type="evidence" value="ECO:0007669"/>
    <property type="project" value="InterPro"/>
</dbReference>
<dbReference type="STRING" id="1936003.STSP2_02921"/>
<dbReference type="InterPro" id="IPR037294">
    <property type="entry name" value="ABC_BtuC-like"/>
</dbReference>
<feature type="transmembrane region" description="Helical" evidence="8">
    <location>
        <begin position="68"/>
        <end position="89"/>
    </location>
</feature>
<comment type="similarity">
    <text evidence="2">Belongs to the binding-protein-dependent transport system permease family. FecCD subfamily.</text>
</comment>
<dbReference type="RefSeq" id="WP_146663386.1">
    <property type="nucleotide sequence ID" value="NZ_CP019791.1"/>
</dbReference>
<dbReference type="Pfam" id="PF01032">
    <property type="entry name" value="FecCD"/>
    <property type="match status" value="1"/>
</dbReference>
<name>A0A1U9NPG0_9BACT</name>
<evidence type="ECO:0000256" key="1">
    <source>
        <dbReference type="ARBA" id="ARBA00004651"/>
    </source>
</evidence>
<organism evidence="9 10">
    <name type="scientific">Anaerohalosphaera lusitana</name>
    <dbReference type="NCBI Taxonomy" id="1936003"/>
    <lineage>
        <taxon>Bacteria</taxon>
        <taxon>Pseudomonadati</taxon>
        <taxon>Planctomycetota</taxon>
        <taxon>Phycisphaerae</taxon>
        <taxon>Sedimentisphaerales</taxon>
        <taxon>Anaerohalosphaeraceae</taxon>
        <taxon>Anaerohalosphaera</taxon>
    </lineage>
</organism>
<keyword evidence="4" id="KW-1003">Cell membrane</keyword>
<reference evidence="10" key="1">
    <citation type="submission" date="2017-02" db="EMBL/GenBank/DDBJ databases">
        <title>Comparative genomics and description of representatives of a novel lineage of planctomycetes thriving in anoxic sediments.</title>
        <authorList>
            <person name="Spring S."/>
            <person name="Bunk B."/>
            <person name="Sproer C."/>
        </authorList>
    </citation>
    <scope>NUCLEOTIDE SEQUENCE [LARGE SCALE GENOMIC DNA]</scope>
    <source>
        <strain evidence="10">ST-NAGAB-D1</strain>
    </source>
</reference>
<keyword evidence="10" id="KW-1185">Reference proteome</keyword>
<proteinExistence type="inferred from homology"/>
<feature type="transmembrane region" description="Helical" evidence="8">
    <location>
        <begin position="127"/>
        <end position="145"/>
    </location>
</feature>
<evidence type="ECO:0000256" key="7">
    <source>
        <dbReference type="ARBA" id="ARBA00023136"/>
    </source>
</evidence>
<evidence type="ECO:0000256" key="4">
    <source>
        <dbReference type="ARBA" id="ARBA00022475"/>
    </source>
</evidence>
<dbReference type="FunFam" id="1.10.3470.10:FF:000001">
    <property type="entry name" value="Vitamin B12 ABC transporter permease BtuC"/>
    <property type="match status" value="1"/>
</dbReference>
<gene>
    <name evidence="9" type="primary">hmuU</name>
    <name evidence="9" type="ORF">STSP2_02921</name>
</gene>
<dbReference type="GO" id="GO:0033214">
    <property type="term" value="P:siderophore-iron import into cell"/>
    <property type="evidence" value="ECO:0007669"/>
    <property type="project" value="TreeGrafter"/>
</dbReference>
<keyword evidence="6 8" id="KW-1133">Transmembrane helix</keyword>
<feature type="transmembrane region" description="Helical" evidence="8">
    <location>
        <begin position="157"/>
        <end position="179"/>
    </location>
</feature>
<protein>
    <submittedName>
        <fullName evidence="9">Hemin transport system permease protein HmuU</fullName>
    </submittedName>
</protein>